<gene>
    <name evidence="1" type="primary">gb22584</name>
    <name evidence="1" type="ORF">PR202_gb22584</name>
</gene>
<dbReference type="Proteomes" id="UP001054889">
    <property type="component" value="Unassembled WGS sequence"/>
</dbReference>
<dbReference type="AlphaFoldDB" id="A0AAV5FH27"/>
<comment type="caution">
    <text evidence="1">The sequence shown here is derived from an EMBL/GenBank/DDBJ whole genome shotgun (WGS) entry which is preliminary data.</text>
</comment>
<accession>A0AAV5FH27</accession>
<keyword evidence="2" id="KW-1185">Reference proteome</keyword>
<reference evidence="1" key="2">
    <citation type="submission" date="2021-12" db="EMBL/GenBank/DDBJ databases">
        <title>Resequencing data analysis of finger millet.</title>
        <authorList>
            <person name="Hatakeyama M."/>
            <person name="Aluri S."/>
            <person name="Balachadran M.T."/>
            <person name="Sivarajan S.R."/>
            <person name="Poveda L."/>
            <person name="Shimizu-Inatsugi R."/>
            <person name="Schlapbach R."/>
            <person name="Sreeman S.M."/>
            <person name="Shimizu K.K."/>
        </authorList>
    </citation>
    <scope>NUCLEOTIDE SEQUENCE</scope>
</reference>
<evidence type="ECO:0000313" key="2">
    <source>
        <dbReference type="Proteomes" id="UP001054889"/>
    </source>
</evidence>
<sequence>MPMSQPVLDLATRPPNARQITWWPKQMPRTRLRCACRSRISRQSRRIHSSSAYASFGLPLITKPSYFSTSPVSGSSPSTARYRSHVSPASPNAATKTFRYPPYLFRTYSESRAAIRSANRLLFFPGAAFAIIATMADDRSRSTLAVAVTQ</sequence>
<name>A0AAV5FH27_ELECO</name>
<dbReference type="EMBL" id="BQKI01000085">
    <property type="protein sequence ID" value="GJN33953.1"/>
    <property type="molecule type" value="Genomic_DNA"/>
</dbReference>
<proteinExistence type="predicted"/>
<reference evidence="1" key="1">
    <citation type="journal article" date="2018" name="DNA Res.">
        <title>Multiple hybrid de novo genome assembly of finger millet, an orphan allotetraploid crop.</title>
        <authorList>
            <person name="Hatakeyama M."/>
            <person name="Aluri S."/>
            <person name="Balachadran M.T."/>
            <person name="Sivarajan S.R."/>
            <person name="Patrignani A."/>
            <person name="Gruter S."/>
            <person name="Poveda L."/>
            <person name="Shimizu-Inatsugi R."/>
            <person name="Baeten J."/>
            <person name="Francoijs K.J."/>
            <person name="Nataraja K.N."/>
            <person name="Reddy Y.A.N."/>
            <person name="Phadnis S."/>
            <person name="Ravikumar R.L."/>
            <person name="Schlapbach R."/>
            <person name="Sreeman S.M."/>
            <person name="Shimizu K.K."/>
        </authorList>
    </citation>
    <scope>NUCLEOTIDE SEQUENCE</scope>
</reference>
<organism evidence="1 2">
    <name type="scientific">Eleusine coracana subsp. coracana</name>
    <dbReference type="NCBI Taxonomy" id="191504"/>
    <lineage>
        <taxon>Eukaryota</taxon>
        <taxon>Viridiplantae</taxon>
        <taxon>Streptophyta</taxon>
        <taxon>Embryophyta</taxon>
        <taxon>Tracheophyta</taxon>
        <taxon>Spermatophyta</taxon>
        <taxon>Magnoliopsida</taxon>
        <taxon>Liliopsida</taxon>
        <taxon>Poales</taxon>
        <taxon>Poaceae</taxon>
        <taxon>PACMAD clade</taxon>
        <taxon>Chloridoideae</taxon>
        <taxon>Cynodonteae</taxon>
        <taxon>Eleusininae</taxon>
        <taxon>Eleusine</taxon>
    </lineage>
</organism>
<evidence type="ECO:0000313" key="1">
    <source>
        <dbReference type="EMBL" id="GJN33953.1"/>
    </source>
</evidence>
<protein>
    <submittedName>
        <fullName evidence="1">Uncharacterized protein</fullName>
    </submittedName>
</protein>